<dbReference type="GO" id="GO:0003677">
    <property type="term" value="F:DNA binding"/>
    <property type="evidence" value="ECO:0007669"/>
    <property type="project" value="InterPro"/>
</dbReference>
<dbReference type="RefSeq" id="WP_093947961.1">
    <property type="nucleotide sequence ID" value="NZ_NMUL01000011.1"/>
</dbReference>
<keyword evidence="4" id="KW-1185">Reference proteome</keyword>
<dbReference type="GO" id="GO:0004803">
    <property type="term" value="F:transposase activity"/>
    <property type="evidence" value="ECO:0007669"/>
    <property type="project" value="InterPro"/>
</dbReference>
<accession>A0A229TAJ6</accession>
<evidence type="ECO:0000259" key="1">
    <source>
        <dbReference type="Pfam" id="PF01609"/>
    </source>
</evidence>
<dbReference type="OrthoDB" id="4559615at2"/>
<protein>
    <submittedName>
        <fullName evidence="3">IS5/IS1182 family transposase</fullName>
    </submittedName>
</protein>
<dbReference type="PANTHER" id="PTHR30007">
    <property type="entry name" value="PHP DOMAIN PROTEIN"/>
    <property type="match status" value="1"/>
</dbReference>
<reference evidence="4" key="1">
    <citation type="submission" date="2017-07" db="EMBL/GenBank/DDBJ databases">
        <title>Comparative genome mining reveals phylogenetic distribution patterns of secondary metabolites in Amycolatopsis.</title>
        <authorList>
            <person name="Adamek M."/>
            <person name="Alanjary M."/>
            <person name="Sales-Ortells H."/>
            <person name="Goodfellow M."/>
            <person name="Bull A.T."/>
            <person name="Kalinowski J."/>
            <person name="Ziemert N."/>
        </authorList>
    </citation>
    <scope>NUCLEOTIDE SEQUENCE [LARGE SCALE GENOMIC DNA]</scope>
    <source>
        <strain evidence="4">H5</strain>
    </source>
</reference>
<dbReference type="NCBIfam" id="NF033580">
    <property type="entry name" value="transpos_IS5_3"/>
    <property type="match status" value="1"/>
</dbReference>
<comment type="caution">
    <text evidence="3">The sequence shown here is derived from an EMBL/GenBank/DDBJ whole genome shotgun (WGS) entry which is preliminary data.</text>
</comment>
<dbReference type="InterPro" id="IPR002559">
    <property type="entry name" value="Transposase_11"/>
</dbReference>
<gene>
    <name evidence="3" type="ORF">CF165_14160</name>
</gene>
<proteinExistence type="predicted"/>
<feature type="domain" description="Transposase IS4-like" evidence="1">
    <location>
        <begin position="100"/>
        <end position="256"/>
    </location>
</feature>
<evidence type="ECO:0000313" key="3">
    <source>
        <dbReference type="EMBL" id="OXM68275.1"/>
    </source>
</evidence>
<evidence type="ECO:0000259" key="2">
    <source>
        <dbReference type="Pfam" id="PF13340"/>
    </source>
</evidence>
<feature type="domain" description="Insertion element IS402-like" evidence="2">
    <location>
        <begin position="6"/>
        <end position="84"/>
    </location>
</feature>
<dbReference type="PANTHER" id="PTHR30007:SF1">
    <property type="entry name" value="BLR1914 PROTEIN"/>
    <property type="match status" value="1"/>
</dbReference>
<organism evidence="3 4">
    <name type="scientific">Amycolatopsis vastitatis</name>
    <dbReference type="NCBI Taxonomy" id="1905142"/>
    <lineage>
        <taxon>Bacteria</taxon>
        <taxon>Bacillati</taxon>
        <taxon>Actinomycetota</taxon>
        <taxon>Actinomycetes</taxon>
        <taxon>Pseudonocardiales</taxon>
        <taxon>Pseudonocardiaceae</taxon>
        <taxon>Amycolatopsis</taxon>
    </lineage>
</organism>
<dbReference type="EMBL" id="NMUL01000011">
    <property type="protein sequence ID" value="OXM68275.1"/>
    <property type="molecule type" value="Genomic_DNA"/>
</dbReference>
<dbReference type="GO" id="GO:0006313">
    <property type="term" value="P:DNA transposition"/>
    <property type="evidence" value="ECO:0007669"/>
    <property type="project" value="InterPro"/>
</dbReference>
<evidence type="ECO:0000313" key="4">
    <source>
        <dbReference type="Proteomes" id="UP000215199"/>
    </source>
</evidence>
<dbReference type="InterPro" id="IPR025161">
    <property type="entry name" value="IS402-like_dom"/>
</dbReference>
<dbReference type="Pfam" id="PF01609">
    <property type="entry name" value="DDE_Tnp_1"/>
    <property type="match status" value="1"/>
</dbReference>
<name>A0A229TAJ6_9PSEU</name>
<dbReference type="AlphaFoldDB" id="A0A229TAJ6"/>
<sequence>MREEVLTDQLWERLEPLLPVHPRRFRYPGRKRADDRAALKGILYVIGTGIGWNRLPTALFGASGATCWRRLTEWHEAGVWQQLHERLLAELRAAGMLDLSAALVDSTHLRALKRGDHTGPSPVDRRKLGSKHHLITGAAGIPLAVTLTGGHRNDVTQLIPLLDAIPPIRGVVGKPLQLPRRLYADRGYNHDKYRRLVRAHGISPLIARRGTDHGSGLGTIRWPVERTFAWLKNFRRLRIRTERRADVHQGILSLAGSVICLRKLILN</sequence>
<dbReference type="Proteomes" id="UP000215199">
    <property type="component" value="Unassembled WGS sequence"/>
</dbReference>
<dbReference type="Pfam" id="PF13340">
    <property type="entry name" value="DUF4096"/>
    <property type="match status" value="1"/>
</dbReference>